<dbReference type="InterPro" id="IPR005693">
    <property type="entry name" value="Mce"/>
</dbReference>
<evidence type="ECO:0000313" key="3">
    <source>
        <dbReference type="EMBL" id="MDR7172381.1"/>
    </source>
</evidence>
<dbReference type="InterPro" id="IPR003399">
    <property type="entry name" value="Mce/MlaD"/>
</dbReference>
<dbReference type="PANTHER" id="PTHR33371:SF4">
    <property type="entry name" value="INTERMEMBRANE PHOSPHOLIPID TRANSPORT SYSTEM BINDING PROTEIN MLAD"/>
    <property type="match status" value="1"/>
</dbReference>
<evidence type="ECO:0000313" key="4">
    <source>
        <dbReference type="Proteomes" id="UP001251217"/>
    </source>
</evidence>
<comment type="caution">
    <text evidence="3">The sequence shown here is derived from an EMBL/GenBank/DDBJ whole genome shotgun (WGS) entry which is preliminary data.</text>
</comment>
<dbReference type="Proteomes" id="UP001251217">
    <property type="component" value="Unassembled WGS sequence"/>
</dbReference>
<gene>
    <name evidence="3" type="ORF">J2W56_006142</name>
</gene>
<dbReference type="InterPro" id="IPR052336">
    <property type="entry name" value="MlaD_Phospholipid_Transporter"/>
</dbReference>
<organism evidence="3 4">
    <name type="scientific">Nocardia kruczakiae</name>
    <dbReference type="NCBI Taxonomy" id="261477"/>
    <lineage>
        <taxon>Bacteria</taxon>
        <taxon>Bacillati</taxon>
        <taxon>Actinomycetota</taxon>
        <taxon>Actinomycetes</taxon>
        <taxon>Mycobacteriales</taxon>
        <taxon>Nocardiaceae</taxon>
        <taxon>Nocardia</taxon>
    </lineage>
</organism>
<feature type="domain" description="Mammalian cell entry C-terminal" evidence="2">
    <location>
        <begin position="121"/>
        <end position="278"/>
    </location>
</feature>
<evidence type="ECO:0000259" key="2">
    <source>
        <dbReference type="Pfam" id="PF11887"/>
    </source>
</evidence>
<name>A0ABU1XPD8_9NOCA</name>
<sequence length="365" mass="39162">MRITTIVRAAIVSAVTLMLAGCALPHSLTSTPNRLLGRQIHLTADFDNVAGLYPGNEVSVLGLPVGQVDSIIARGHYVEVAMTVDDGVTIPADAIAALVSPQLITNRHIELTPAYTGRGPTLGDGAHIPLEHTRTPVELDRILRTFDDLGKSLAGDNAGGPMASRVLFPLLDGNGDRIRETLDALSTAFRTTLANKDQISDAVIRLNDLTQVVADNDLTVREFSARLTELVTLMKDQAPGLRAVLTQLDDFVANTSSVVAENRQPLIDALNRLTTITTQMRGHGTDLIEITDVAPLFFRNFADAMSPQTGSVRLHLLTDKSLFDGEALSLLCERVQLRADGCRTGKLTDFGPDFGLAGALLGLTR</sequence>
<keyword evidence="4" id="KW-1185">Reference proteome</keyword>
<reference evidence="3 4" key="1">
    <citation type="submission" date="2023-07" db="EMBL/GenBank/DDBJ databases">
        <title>Sorghum-associated microbial communities from plants grown in Nebraska, USA.</title>
        <authorList>
            <person name="Schachtman D."/>
        </authorList>
    </citation>
    <scope>NUCLEOTIDE SEQUENCE [LARGE SCALE GENOMIC DNA]</scope>
    <source>
        <strain evidence="3 4">4272</strain>
    </source>
</reference>
<evidence type="ECO:0000259" key="1">
    <source>
        <dbReference type="Pfam" id="PF02470"/>
    </source>
</evidence>
<dbReference type="Pfam" id="PF11887">
    <property type="entry name" value="Mce4_CUP1"/>
    <property type="match status" value="1"/>
</dbReference>
<dbReference type="EMBL" id="JAVDWW010000012">
    <property type="protein sequence ID" value="MDR7172381.1"/>
    <property type="molecule type" value="Genomic_DNA"/>
</dbReference>
<protein>
    <submittedName>
        <fullName evidence="3">Virulence factor Mce-like protein</fullName>
    </submittedName>
</protein>
<dbReference type="NCBIfam" id="TIGR00996">
    <property type="entry name" value="Mtu_fam_mce"/>
    <property type="match status" value="1"/>
</dbReference>
<dbReference type="RefSeq" id="WP_310407315.1">
    <property type="nucleotide sequence ID" value="NZ_JAVDWW010000012.1"/>
</dbReference>
<dbReference type="PANTHER" id="PTHR33371">
    <property type="entry name" value="INTERMEMBRANE PHOSPHOLIPID TRANSPORT SYSTEM BINDING PROTEIN MLAD-RELATED"/>
    <property type="match status" value="1"/>
</dbReference>
<dbReference type="InterPro" id="IPR024516">
    <property type="entry name" value="Mce_C"/>
</dbReference>
<proteinExistence type="predicted"/>
<dbReference type="Pfam" id="PF02470">
    <property type="entry name" value="MlaD"/>
    <property type="match status" value="1"/>
</dbReference>
<feature type="domain" description="Mce/MlaD" evidence="1">
    <location>
        <begin position="40"/>
        <end position="113"/>
    </location>
</feature>
<accession>A0ABU1XPD8</accession>
<dbReference type="PROSITE" id="PS51257">
    <property type="entry name" value="PROKAR_LIPOPROTEIN"/>
    <property type="match status" value="1"/>
</dbReference>